<dbReference type="PANTHER" id="PTHR39332:SF7">
    <property type="entry name" value="SRPBCC FAMILY PROTEIN"/>
    <property type="match status" value="1"/>
</dbReference>
<dbReference type="EMBL" id="CP157743">
    <property type="protein sequence ID" value="XBS19345.1"/>
    <property type="molecule type" value="Genomic_DNA"/>
</dbReference>
<reference evidence="1 2" key="1">
    <citation type="journal article" date="2024" name="Microbiology">
        <title>Methylomarinum rosea sp. nov., a novel halophilic methanotrophic bacterium from the hypersaline Lake Elton.</title>
        <authorList>
            <person name="Suleimanov R.Z."/>
            <person name="Oshkin I.Y."/>
            <person name="Danilova O.V."/>
            <person name="Suzina N.E."/>
            <person name="Dedysh S.N."/>
        </authorList>
    </citation>
    <scope>NUCLEOTIDE SEQUENCE [LARGE SCALE GENOMIC DNA]</scope>
    <source>
        <strain evidence="1 2">Ch1-1</strain>
    </source>
</reference>
<evidence type="ECO:0000313" key="2">
    <source>
        <dbReference type="Proteomes" id="UP001225378"/>
    </source>
</evidence>
<dbReference type="AlphaFoldDB" id="A0AAU7NQT7"/>
<keyword evidence="2" id="KW-1185">Reference proteome</keyword>
<accession>A0AAU7NQT7</accession>
<proteinExistence type="predicted"/>
<organism evidence="1 2">
    <name type="scientific">Methylomarinum roseum</name>
    <dbReference type="NCBI Taxonomy" id="3067653"/>
    <lineage>
        <taxon>Bacteria</taxon>
        <taxon>Pseudomonadati</taxon>
        <taxon>Pseudomonadota</taxon>
        <taxon>Gammaproteobacteria</taxon>
        <taxon>Methylococcales</taxon>
        <taxon>Methylococcaceae</taxon>
        <taxon>Methylomarinum</taxon>
    </lineage>
</organism>
<dbReference type="RefSeq" id="WP_305907901.1">
    <property type="nucleotide sequence ID" value="NZ_CP157743.1"/>
</dbReference>
<dbReference type="Gene3D" id="3.30.530.20">
    <property type="match status" value="1"/>
</dbReference>
<sequence>MPQCYQSIVVEAPIEQVWDTLKDFHDMSWADNVIQSCVAVGVSGGTEVGAKRVLNDVFHETLLECNNDDYRIRYSIDDGPSPVSSDEVQNYVGQIQLKPITLSGSTFVEWSSRWESTSEEARDFCHQIYIALLRALAERMAGL</sequence>
<gene>
    <name evidence="1" type="ORF">Q9L42_013320</name>
</gene>
<name>A0AAU7NQT7_9GAMM</name>
<dbReference type="SUPFAM" id="SSF55961">
    <property type="entry name" value="Bet v1-like"/>
    <property type="match status" value="1"/>
</dbReference>
<dbReference type="InterPro" id="IPR023393">
    <property type="entry name" value="START-like_dom_sf"/>
</dbReference>
<dbReference type="KEGG" id="mech:Q9L42_013320"/>
<protein>
    <submittedName>
        <fullName evidence="1">SRPBCC family protein</fullName>
    </submittedName>
</protein>
<dbReference type="PANTHER" id="PTHR39332">
    <property type="entry name" value="BLL4707 PROTEIN"/>
    <property type="match status" value="1"/>
</dbReference>
<dbReference type="InterPro" id="IPR019587">
    <property type="entry name" value="Polyketide_cyclase/dehydratase"/>
</dbReference>
<evidence type="ECO:0000313" key="1">
    <source>
        <dbReference type="EMBL" id="XBS19345.1"/>
    </source>
</evidence>
<dbReference type="Pfam" id="PF10604">
    <property type="entry name" value="Polyketide_cyc2"/>
    <property type="match status" value="1"/>
</dbReference>
<dbReference type="Proteomes" id="UP001225378">
    <property type="component" value="Chromosome"/>
</dbReference>
<dbReference type="CDD" id="cd07821">
    <property type="entry name" value="PYR_PYL_RCAR_like"/>
    <property type="match status" value="1"/>
</dbReference>